<evidence type="ECO:0000313" key="2">
    <source>
        <dbReference type="Proteomes" id="UP001595457"/>
    </source>
</evidence>
<proteinExistence type="predicted"/>
<sequence>MGSDLFGSLSGALETPRVPILHFALWVEEGERVHWWRQRLHPAVTATQEQGIHTSIRMEIRSWDEVLPEGLHEVHVIGSRALPTEVFESLGRHAGLLSLHCVGDAETVGADSYSWADEEALATYLETLFANLNGLALIGISWEDYCLHRQQAGRRLGRYARGGDWQSLLPVLLASPEQARQATSVILFLRSGRNCTLGDYVEVVEWLESRLPASCLTTVSVLSGAERGCSAVLLLTVPEAAADVDDTDDDLEYSPEFAEMILEAAAGEFEEVDVDDFLAMIANDLARLREEEGDQDRDAEQDSVT</sequence>
<dbReference type="RefSeq" id="WP_377814942.1">
    <property type="nucleotide sequence ID" value="NZ_JBHRSJ010000029.1"/>
</dbReference>
<keyword evidence="2" id="KW-1185">Reference proteome</keyword>
<reference evidence="2" key="1">
    <citation type="journal article" date="2019" name="Int. J. Syst. Evol. Microbiol.">
        <title>The Global Catalogue of Microorganisms (GCM) 10K type strain sequencing project: providing services to taxonomists for standard genome sequencing and annotation.</title>
        <authorList>
            <consortium name="The Broad Institute Genomics Platform"/>
            <consortium name="The Broad Institute Genome Sequencing Center for Infectious Disease"/>
            <person name="Wu L."/>
            <person name="Ma J."/>
        </authorList>
    </citation>
    <scope>NUCLEOTIDE SEQUENCE [LARGE SCALE GENOMIC DNA]</scope>
    <source>
        <strain evidence="2">KCTC 62195</strain>
    </source>
</reference>
<name>A0ABV7AUP9_9GAMM</name>
<dbReference type="Proteomes" id="UP001595457">
    <property type="component" value="Unassembled WGS sequence"/>
</dbReference>
<organism evidence="1 2">
    <name type="scientific">Azotobacter bryophylli</name>
    <dbReference type="NCBI Taxonomy" id="1986537"/>
    <lineage>
        <taxon>Bacteria</taxon>
        <taxon>Pseudomonadati</taxon>
        <taxon>Pseudomonadota</taxon>
        <taxon>Gammaproteobacteria</taxon>
        <taxon>Pseudomonadales</taxon>
        <taxon>Pseudomonadaceae</taxon>
        <taxon>Azotobacter</taxon>
    </lineage>
</organism>
<evidence type="ECO:0000313" key="1">
    <source>
        <dbReference type="EMBL" id="MFC2973259.1"/>
    </source>
</evidence>
<comment type="caution">
    <text evidence="1">The sequence shown here is derived from an EMBL/GenBank/DDBJ whole genome shotgun (WGS) entry which is preliminary data.</text>
</comment>
<dbReference type="EMBL" id="JBHRSJ010000029">
    <property type="protein sequence ID" value="MFC2973259.1"/>
    <property type="molecule type" value="Genomic_DNA"/>
</dbReference>
<protein>
    <submittedName>
        <fullName evidence="1">Uncharacterized protein</fullName>
    </submittedName>
</protein>
<gene>
    <name evidence="1" type="ORF">ACFOJE_13675</name>
</gene>
<accession>A0ABV7AUP9</accession>